<evidence type="ECO:0000313" key="6">
    <source>
        <dbReference type="Proteomes" id="UP001597280"/>
    </source>
</evidence>
<evidence type="ECO:0000256" key="3">
    <source>
        <dbReference type="ARBA" id="ARBA00023163"/>
    </source>
</evidence>
<dbReference type="InterPro" id="IPR008920">
    <property type="entry name" value="TF_FadR/GntR_C"/>
</dbReference>
<name>A0ABW4PWE5_9MICO</name>
<feature type="domain" description="HTH gntR-type" evidence="4">
    <location>
        <begin position="4"/>
        <end position="70"/>
    </location>
</feature>
<keyword evidence="1" id="KW-0805">Transcription regulation</keyword>
<dbReference type="EMBL" id="JBHUFL010000002">
    <property type="protein sequence ID" value="MFD1834504.1"/>
    <property type="molecule type" value="Genomic_DNA"/>
</dbReference>
<evidence type="ECO:0000256" key="2">
    <source>
        <dbReference type="ARBA" id="ARBA00023125"/>
    </source>
</evidence>
<dbReference type="Gene3D" id="1.10.10.10">
    <property type="entry name" value="Winged helix-like DNA-binding domain superfamily/Winged helix DNA-binding domain"/>
    <property type="match status" value="1"/>
</dbReference>
<dbReference type="SUPFAM" id="SSF48008">
    <property type="entry name" value="GntR ligand-binding domain-like"/>
    <property type="match status" value="1"/>
</dbReference>
<reference evidence="6" key="1">
    <citation type="journal article" date="2019" name="Int. J. Syst. Evol. Microbiol.">
        <title>The Global Catalogue of Microorganisms (GCM) 10K type strain sequencing project: providing services to taxonomists for standard genome sequencing and annotation.</title>
        <authorList>
            <consortium name="The Broad Institute Genomics Platform"/>
            <consortium name="The Broad Institute Genome Sequencing Center for Infectious Disease"/>
            <person name="Wu L."/>
            <person name="Ma J."/>
        </authorList>
    </citation>
    <scope>NUCLEOTIDE SEQUENCE [LARGE SCALE GENOMIC DNA]</scope>
    <source>
        <strain evidence="6">JCM 11650</strain>
    </source>
</reference>
<dbReference type="SMART" id="SM00345">
    <property type="entry name" value="HTH_GNTR"/>
    <property type="match status" value="1"/>
</dbReference>
<dbReference type="PANTHER" id="PTHR43537:SF45">
    <property type="entry name" value="GNTR FAMILY REGULATORY PROTEIN"/>
    <property type="match status" value="1"/>
</dbReference>
<dbReference type="Gene3D" id="1.20.120.530">
    <property type="entry name" value="GntR ligand-binding domain-like"/>
    <property type="match status" value="1"/>
</dbReference>
<dbReference type="SMART" id="SM00895">
    <property type="entry name" value="FCD"/>
    <property type="match status" value="1"/>
</dbReference>
<evidence type="ECO:0000313" key="5">
    <source>
        <dbReference type="EMBL" id="MFD1834504.1"/>
    </source>
</evidence>
<dbReference type="InterPro" id="IPR000524">
    <property type="entry name" value="Tscrpt_reg_HTH_GntR"/>
</dbReference>
<keyword evidence="6" id="KW-1185">Reference proteome</keyword>
<dbReference type="PROSITE" id="PS50949">
    <property type="entry name" value="HTH_GNTR"/>
    <property type="match status" value="1"/>
</dbReference>
<organism evidence="5 6">
    <name type="scientific">Brachybacterium rhamnosum</name>
    <dbReference type="NCBI Taxonomy" id="173361"/>
    <lineage>
        <taxon>Bacteria</taxon>
        <taxon>Bacillati</taxon>
        <taxon>Actinomycetota</taxon>
        <taxon>Actinomycetes</taxon>
        <taxon>Micrococcales</taxon>
        <taxon>Dermabacteraceae</taxon>
        <taxon>Brachybacterium</taxon>
    </lineage>
</organism>
<dbReference type="RefSeq" id="WP_343903802.1">
    <property type="nucleotide sequence ID" value="NZ_BAAAIS010000002.1"/>
</dbReference>
<dbReference type="PANTHER" id="PTHR43537">
    <property type="entry name" value="TRANSCRIPTIONAL REGULATOR, GNTR FAMILY"/>
    <property type="match status" value="1"/>
</dbReference>
<dbReference type="InterPro" id="IPR036390">
    <property type="entry name" value="WH_DNA-bd_sf"/>
</dbReference>
<sequence>MSGRHDRESIFALLHAEILDGTLAPGTPLREVALAERFEVSRTPVRDALSRLEQAGLLTRAQRGLEVQSVDPQTIMQVYDARILLEEQVAGDAALQRTVSDVLRIEALLERDRALTARDDAALIRANLEFHHAVWTASHNPVLQDLLAQLSRHLVHAPHSTLTVEGRWEQALEEHARLVAAISARDVGAARATARAHFETARAIRLDLLRASAREETTASAAG</sequence>
<dbReference type="Pfam" id="PF07729">
    <property type="entry name" value="FCD"/>
    <property type="match status" value="1"/>
</dbReference>
<comment type="caution">
    <text evidence="5">The sequence shown here is derived from an EMBL/GenBank/DDBJ whole genome shotgun (WGS) entry which is preliminary data.</text>
</comment>
<accession>A0ABW4PWE5</accession>
<gene>
    <name evidence="5" type="ORF">ACFSDA_05360</name>
</gene>
<dbReference type="InterPro" id="IPR036388">
    <property type="entry name" value="WH-like_DNA-bd_sf"/>
</dbReference>
<dbReference type="Proteomes" id="UP001597280">
    <property type="component" value="Unassembled WGS sequence"/>
</dbReference>
<proteinExistence type="predicted"/>
<dbReference type="InterPro" id="IPR011711">
    <property type="entry name" value="GntR_C"/>
</dbReference>
<keyword evidence="3" id="KW-0804">Transcription</keyword>
<dbReference type="SUPFAM" id="SSF46785">
    <property type="entry name" value="Winged helix' DNA-binding domain"/>
    <property type="match status" value="1"/>
</dbReference>
<keyword evidence="2" id="KW-0238">DNA-binding</keyword>
<protein>
    <submittedName>
        <fullName evidence="5">GntR family transcriptional regulator</fullName>
    </submittedName>
</protein>
<dbReference type="CDD" id="cd07377">
    <property type="entry name" value="WHTH_GntR"/>
    <property type="match status" value="1"/>
</dbReference>
<dbReference type="Pfam" id="PF00392">
    <property type="entry name" value="GntR"/>
    <property type="match status" value="1"/>
</dbReference>
<evidence type="ECO:0000259" key="4">
    <source>
        <dbReference type="PROSITE" id="PS50949"/>
    </source>
</evidence>
<evidence type="ECO:0000256" key="1">
    <source>
        <dbReference type="ARBA" id="ARBA00023015"/>
    </source>
</evidence>